<feature type="compositionally biased region" description="Basic and acidic residues" evidence="1">
    <location>
        <begin position="312"/>
        <end position="321"/>
    </location>
</feature>
<reference evidence="3 4" key="1">
    <citation type="submission" date="2019-03" db="EMBL/GenBank/DDBJ databases">
        <title>Rhodosporidium diobovatum UCD-FST 08-225 genome sequencing, assembly, and annotation.</title>
        <authorList>
            <person name="Fakankun I.U."/>
            <person name="Fristensky B."/>
            <person name="Levin D.B."/>
        </authorList>
    </citation>
    <scope>NUCLEOTIDE SEQUENCE [LARGE SCALE GENOMIC DNA]</scope>
    <source>
        <strain evidence="3 4">UCD-FST 08-225</strain>
    </source>
</reference>
<evidence type="ECO:0000256" key="1">
    <source>
        <dbReference type="SAM" id="MobiDB-lite"/>
    </source>
</evidence>
<dbReference type="STRING" id="5288.A0A5C5FXN3"/>
<accession>A0A5C5FXN3</accession>
<dbReference type="GO" id="GO:0005634">
    <property type="term" value="C:nucleus"/>
    <property type="evidence" value="ECO:0007669"/>
    <property type="project" value="TreeGrafter"/>
</dbReference>
<feature type="non-terminal residue" evidence="3">
    <location>
        <position position="336"/>
    </location>
</feature>
<evidence type="ECO:0000313" key="3">
    <source>
        <dbReference type="EMBL" id="TNY21637.1"/>
    </source>
</evidence>
<evidence type="ECO:0000313" key="4">
    <source>
        <dbReference type="Proteomes" id="UP000311382"/>
    </source>
</evidence>
<protein>
    <recommendedName>
        <fullName evidence="2">FMR1-interacting protein 1 conserved domain-containing protein</fullName>
    </recommendedName>
</protein>
<name>A0A5C5FXN3_9BASI</name>
<feature type="compositionally biased region" description="Polar residues" evidence="1">
    <location>
        <begin position="161"/>
        <end position="174"/>
    </location>
</feature>
<dbReference type="InterPro" id="IPR039136">
    <property type="entry name" value="NUFIP1-like"/>
</dbReference>
<feature type="compositionally biased region" description="Polar residues" evidence="1">
    <location>
        <begin position="1"/>
        <end position="11"/>
    </location>
</feature>
<dbReference type="GO" id="GO:0003723">
    <property type="term" value="F:RNA binding"/>
    <property type="evidence" value="ECO:0007669"/>
    <property type="project" value="InterPro"/>
</dbReference>
<comment type="caution">
    <text evidence="3">The sequence shown here is derived from an EMBL/GenBank/DDBJ whole genome shotgun (WGS) entry which is preliminary data.</text>
</comment>
<dbReference type="Pfam" id="PF10453">
    <property type="entry name" value="NUFIP1"/>
    <property type="match status" value="1"/>
</dbReference>
<dbReference type="GO" id="GO:0000492">
    <property type="term" value="P:box C/D snoRNP assembly"/>
    <property type="evidence" value="ECO:0007669"/>
    <property type="project" value="TreeGrafter"/>
</dbReference>
<dbReference type="OrthoDB" id="273070at2759"/>
<dbReference type="AlphaFoldDB" id="A0A5C5FXN3"/>
<proteinExistence type="predicted"/>
<feature type="region of interest" description="Disordered" evidence="1">
    <location>
        <begin position="1"/>
        <end position="275"/>
    </location>
</feature>
<feature type="compositionally biased region" description="Pro residues" evidence="1">
    <location>
        <begin position="196"/>
        <end position="211"/>
    </location>
</feature>
<gene>
    <name evidence="3" type="ORF">DMC30DRAFT_451203</name>
</gene>
<dbReference type="PANTHER" id="PTHR13309:SF0">
    <property type="entry name" value="FMR1-INTERACTING PROTEIN NUFIP1"/>
    <property type="match status" value="1"/>
</dbReference>
<feature type="domain" description="FMR1-interacting protein 1 conserved" evidence="2">
    <location>
        <begin position="280"/>
        <end position="323"/>
    </location>
</feature>
<feature type="region of interest" description="Disordered" evidence="1">
    <location>
        <begin position="312"/>
        <end position="336"/>
    </location>
</feature>
<feature type="compositionally biased region" description="Basic and acidic residues" evidence="1">
    <location>
        <begin position="248"/>
        <end position="275"/>
    </location>
</feature>
<dbReference type="Proteomes" id="UP000311382">
    <property type="component" value="Unassembled WGS sequence"/>
</dbReference>
<feature type="compositionally biased region" description="Low complexity" evidence="1">
    <location>
        <begin position="95"/>
        <end position="121"/>
    </location>
</feature>
<sequence length="336" mass="35786">MSHQSSGNQPRRSAPLISRPSARGPPGPPPHPHPHSTLGASIQGALGGMGYHHTAQGYPYPPQPPSTGGYGLGPSHQLGQPQAGYPLHQGAPGTAPYAYAQPSHYAYPPQQQQQQPALSAYPPAPHYPPAHAHHPYPHPHTQPAPTAWQYPGTGASPAPPQTTADGYTLSSTYSGPLPGTASSSSSSARPHRDRPPQPQPPRQSQPSPRPQPSTQQASRAPKKAPPPPPPQTVSCAQPGCGFTGSRKAVREHEEDRHLIFAPGREPKKWDGSLKPKEGAVIEGTGIALDTPEAVARWIEERKKRWPSKKVVDEKERARAERVAAGLEAPPRGARGR</sequence>
<keyword evidence="4" id="KW-1185">Reference proteome</keyword>
<dbReference type="InterPro" id="IPR019496">
    <property type="entry name" value="NUFIP1_cons_dom"/>
</dbReference>
<organism evidence="3 4">
    <name type="scientific">Rhodotorula diobovata</name>
    <dbReference type="NCBI Taxonomy" id="5288"/>
    <lineage>
        <taxon>Eukaryota</taxon>
        <taxon>Fungi</taxon>
        <taxon>Dikarya</taxon>
        <taxon>Basidiomycota</taxon>
        <taxon>Pucciniomycotina</taxon>
        <taxon>Microbotryomycetes</taxon>
        <taxon>Sporidiobolales</taxon>
        <taxon>Sporidiobolaceae</taxon>
        <taxon>Rhodotorula</taxon>
    </lineage>
</organism>
<dbReference type="PANTHER" id="PTHR13309">
    <property type="entry name" value="NUCLEAR FRAGILE X MENTAL RETARDATION PROTEIN INTERACTING PROTEIN 1"/>
    <property type="match status" value="1"/>
</dbReference>
<dbReference type="EMBL" id="SOZI01000039">
    <property type="protein sequence ID" value="TNY21637.1"/>
    <property type="molecule type" value="Genomic_DNA"/>
</dbReference>
<evidence type="ECO:0000259" key="2">
    <source>
        <dbReference type="Pfam" id="PF10453"/>
    </source>
</evidence>